<organism evidence="1 2">
    <name type="scientific">Vanilla planifolia</name>
    <name type="common">Vanilla</name>
    <dbReference type="NCBI Taxonomy" id="51239"/>
    <lineage>
        <taxon>Eukaryota</taxon>
        <taxon>Viridiplantae</taxon>
        <taxon>Streptophyta</taxon>
        <taxon>Embryophyta</taxon>
        <taxon>Tracheophyta</taxon>
        <taxon>Spermatophyta</taxon>
        <taxon>Magnoliopsida</taxon>
        <taxon>Liliopsida</taxon>
        <taxon>Asparagales</taxon>
        <taxon>Orchidaceae</taxon>
        <taxon>Vanilloideae</taxon>
        <taxon>Vanilleae</taxon>
        <taxon>Vanilla</taxon>
    </lineage>
</organism>
<gene>
    <name evidence="1" type="ORF">HPP92_026168</name>
</gene>
<sequence>MVKRGCRVEMKALPSEPKAASVLTKVDEELLYAKKEIERAPIVYDDPELYAPLFQTFQLLRGPFTLLNGIPNSARTPLKLYAMQMFLRGYLFVEGCLLPETNIRMPKSHSEILEESRFHRDQSLPSLQETCMVE</sequence>
<dbReference type="EMBL" id="JADCNM010000054">
    <property type="protein sequence ID" value="KAG0451557.1"/>
    <property type="molecule type" value="Genomic_DNA"/>
</dbReference>
<name>A0A835PJU7_VANPL</name>
<evidence type="ECO:0000313" key="2">
    <source>
        <dbReference type="Proteomes" id="UP000639772"/>
    </source>
</evidence>
<protein>
    <submittedName>
        <fullName evidence="1">Uncharacterized protein</fullName>
    </submittedName>
</protein>
<dbReference type="OrthoDB" id="787068at2759"/>
<evidence type="ECO:0000313" key="1">
    <source>
        <dbReference type="EMBL" id="KAG0451557.1"/>
    </source>
</evidence>
<dbReference type="Proteomes" id="UP000639772">
    <property type="component" value="Unassembled WGS sequence"/>
</dbReference>
<feature type="non-terminal residue" evidence="1">
    <location>
        <position position="1"/>
    </location>
</feature>
<accession>A0A835PJU7</accession>
<reference evidence="1 2" key="1">
    <citation type="journal article" date="2020" name="Nat. Food">
        <title>A phased Vanilla planifolia genome enables genetic improvement of flavour and production.</title>
        <authorList>
            <person name="Hasing T."/>
            <person name="Tang H."/>
            <person name="Brym M."/>
            <person name="Khazi F."/>
            <person name="Huang T."/>
            <person name="Chambers A.H."/>
        </authorList>
    </citation>
    <scope>NUCLEOTIDE SEQUENCE [LARGE SCALE GENOMIC DNA]</scope>
    <source>
        <tissue evidence="1">Leaf</tissue>
    </source>
</reference>
<proteinExistence type="predicted"/>
<comment type="caution">
    <text evidence="1">The sequence shown here is derived from an EMBL/GenBank/DDBJ whole genome shotgun (WGS) entry which is preliminary data.</text>
</comment>
<dbReference type="AlphaFoldDB" id="A0A835PJU7"/>